<keyword evidence="2" id="KW-0472">Membrane</keyword>
<feature type="region of interest" description="Disordered" evidence="1">
    <location>
        <begin position="323"/>
        <end position="345"/>
    </location>
</feature>
<gene>
    <name evidence="3" type="ORF">C5613_42375</name>
</gene>
<proteinExistence type="predicted"/>
<keyword evidence="2" id="KW-0812">Transmembrane</keyword>
<feature type="transmembrane region" description="Helical" evidence="2">
    <location>
        <begin position="136"/>
        <end position="158"/>
    </location>
</feature>
<organism evidence="3 4">
    <name type="scientific">Rhodococcus opacus</name>
    <name type="common">Nocardia opaca</name>
    <dbReference type="NCBI Taxonomy" id="37919"/>
    <lineage>
        <taxon>Bacteria</taxon>
        <taxon>Bacillati</taxon>
        <taxon>Actinomycetota</taxon>
        <taxon>Actinomycetes</taxon>
        <taxon>Mycobacteriales</taxon>
        <taxon>Nocardiaceae</taxon>
        <taxon>Rhodococcus</taxon>
    </lineage>
</organism>
<sequence length="447" mass="46969">MTDLSIRAARIQLRALIAALIVAIAIAVGITTGAFVLSFAVQRDLALQAGIPHYLTWIFPAIVDGAILGATIAIVALSKINGSATGKHFFLWLAVVVVFISVFGNAYHAYRAGETAARSVATGIDLGYTPLTPTGASLIAVIPPLLVLAFTHGVGILIKAIGTAHTEYTAVVRDTHDRERRDDEDVTTDYPTAVAAELMQASERNSGETAGVVAPSVARHLGVATDFDVAQVPGVASDSDVAARIAQPVASAPDVAPRFAQHVAQVADTATAEASSTLGDSREAAAVEPVDAAHVADTAQPTEANPDDVTDAASVTEERVARNVLDGRNADPLTVGNAPDDSQEPFVLPDEAQTIENLLDFIDTCADFEPVVKETARLRILEQHSYAEIATLTRAKAASTAMRRFDKVAQRAVDAGFRTPPLPELEDMADGRNAAMLDPQYTLVGAP</sequence>
<feature type="transmembrane region" description="Helical" evidence="2">
    <location>
        <begin position="15"/>
        <end position="37"/>
    </location>
</feature>
<dbReference type="Proteomes" id="UP000239290">
    <property type="component" value="Unassembled WGS sequence"/>
</dbReference>
<comment type="caution">
    <text evidence="3">The sequence shown here is derived from an EMBL/GenBank/DDBJ whole genome shotgun (WGS) entry which is preliminary data.</text>
</comment>
<feature type="transmembrane region" description="Helical" evidence="2">
    <location>
        <begin position="89"/>
        <end position="110"/>
    </location>
</feature>
<reference evidence="4" key="1">
    <citation type="submission" date="2018-02" db="EMBL/GenBank/DDBJ databases">
        <title>Draft genome sequencing of Rhodococcus opacus KU647198.</title>
        <authorList>
            <person name="Zheng B.-X."/>
        </authorList>
    </citation>
    <scope>NUCLEOTIDE SEQUENCE [LARGE SCALE GENOMIC DNA]</scope>
    <source>
        <strain evidence="4">04-OD7</strain>
    </source>
</reference>
<feature type="transmembrane region" description="Helical" evidence="2">
    <location>
        <begin position="57"/>
        <end position="77"/>
    </location>
</feature>
<dbReference type="AlphaFoldDB" id="A0A2S8IEK7"/>
<dbReference type="RefSeq" id="WP_105423828.1">
    <property type="nucleotide sequence ID" value="NZ_PUIO01000102.1"/>
</dbReference>
<dbReference type="InterPro" id="IPR021235">
    <property type="entry name" value="DUF2637"/>
</dbReference>
<evidence type="ECO:0000313" key="4">
    <source>
        <dbReference type="Proteomes" id="UP000239290"/>
    </source>
</evidence>
<dbReference type="EMBL" id="PUIO01000102">
    <property type="protein sequence ID" value="PQP13145.1"/>
    <property type="molecule type" value="Genomic_DNA"/>
</dbReference>
<accession>A0A2S8IEK7</accession>
<evidence type="ECO:0000256" key="1">
    <source>
        <dbReference type="SAM" id="MobiDB-lite"/>
    </source>
</evidence>
<evidence type="ECO:0000313" key="3">
    <source>
        <dbReference type="EMBL" id="PQP13145.1"/>
    </source>
</evidence>
<dbReference type="Pfam" id="PF10935">
    <property type="entry name" value="DUF2637"/>
    <property type="match status" value="1"/>
</dbReference>
<name>A0A2S8IEK7_RHOOP</name>
<evidence type="ECO:0000256" key="2">
    <source>
        <dbReference type="SAM" id="Phobius"/>
    </source>
</evidence>
<keyword evidence="2" id="KW-1133">Transmembrane helix</keyword>
<protein>
    <submittedName>
        <fullName evidence="3">Excisionase</fullName>
    </submittedName>
</protein>